<evidence type="ECO:0000313" key="7">
    <source>
        <dbReference type="Proteomes" id="UP000295131"/>
    </source>
</evidence>
<dbReference type="InterPro" id="IPR004682">
    <property type="entry name" value="TRAP_DctP"/>
</dbReference>
<accession>A0A4R5PI51</accession>
<dbReference type="PIRSF" id="PIRSF006470">
    <property type="entry name" value="DctB"/>
    <property type="match status" value="1"/>
</dbReference>
<feature type="chain" id="PRO_5020568834" evidence="5">
    <location>
        <begin position="23"/>
        <end position="344"/>
    </location>
</feature>
<evidence type="ECO:0000256" key="1">
    <source>
        <dbReference type="ARBA" id="ARBA00004196"/>
    </source>
</evidence>
<dbReference type="CDD" id="cd13603">
    <property type="entry name" value="PBP2_TRAP_Siap_TeaA_like"/>
    <property type="match status" value="1"/>
</dbReference>
<name>A0A4R5PI51_9HYPH</name>
<dbReference type="AlphaFoldDB" id="A0A4R5PI51"/>
<comment type="caution">
    <text evidence="6">The sequence shown here is derived from an EMBL/GenBank/DDBJ whole genome shotgun (WGS) entry which is preliminary data.</text>
</comment>
<dbReference type="EMBL" id="SMSI01000003">
    <property type="protein sequence ID" value="TDH34906.1"/>
    <property type="molecule type" value="Genomic_DNA"/>
</dbReference>
<organism evidence="6 7">
    <name type="scientific">Pseudohoeflea suaedae</name>
    <dbReference type="NCBI Taxonomy" id="877384"/>
    <lineage>
        <taxon>Bacteria</taxon>
        <taxon>Pseudomonadati</taxon>
        <taxon>Pseudomonadota</taxon>
        <taxon>Alphaproteobacteria</taxon>
        <taxon>Hyphomicrobiales</taxon>
        <taxon>Rhizobiaceae</taxon>
        <taxon>Pseudohoeflea</taxon>
    </lineage>
</organism>
<evidence type="ECO:0000256" key="3">
    <source>
        <dbReference type="ARBA" id="ARBA00022448"/>
    </source>
</evidence>
<sequence length="344" mass="37548">MKSCLIAIATATALFVAGPAGAQEYTLKYSFADVDQPAENAAAAHAYVFKDTLERLSGGRMKVDLFPNGQLGDAKSMAQQIRRGTISVASFSSGVFASLYYPKLGVLDLPFLYRTRAEMVDALATDNDYMKTMVDDIAAETGVRVLGFEPYGFRNFTTASKEIREPADLAGLKMRTQEIVPHQEMMRALGATPTPIPFMELYSSLQTGVVDGQENPLATILQQKFYQVQKNLTLSGHLMTVAGIFVNEEWFQGLPDDLKGAVVEANREASLAYAGIGAVQDVVALKKLQDEGMQIYAPTAEQIEKFRETTSPAVRSWAEGEYGKEFVDGFFAHLKDTSGEGTAE</sequence>
<evidence type="ECO:0000313" key="6">
    <source>
        <dbReference type="EMBL" id="TDH34906.1"/>
    </source>
</evidence>
<dbReference type="Proteomes" id="UP000295131">
    <property type="component" value="Unassembled WGS sequence"/>
</dbReference>
<dbReference type="InterPro" id="IPR018389">
    <property type="entry name" value="DctP_fam"/>
</dbReference>
<comment type="similarity">
    <text evidence="2">Belongs to the bacterial solute-binding protein 7 family.</text>
</comment>
<dbReference type="Pfam" id="PF03480">
    <property type="entry name" value="DctP"/>
    <property type="match status" value="1"/>
</dbReference>
<proteinExistence type="inferred from homology"/>
<keyword evidence="3" id="KW-0813">Transport</keyword>
<reference evidence="6 7" key="1">
    <citation type="journal article" date="2013" name="Int. J. Syst. Evol. Microbiol.">
        <title>Hoeflea suaedae sp. nov., an endophytic bacterium isolated from the root of the halophyte Suaeda maritima.</title>
        <authorList>
            <person name="Chung E.J."/>
            <person name="Park J.A."/>
            <person name="Pramanik P."/>
            <person name="Bibi F."/>
            <person name="Jeon C.O."/>
            <person name="Chung Y.R."/>
        </authorList>
    </citation>
    <scope>NUCLEOTIDE SEQUENCE [LARGE SCALE GENOMIC DNA]</scope>
    <source>
        <strain evidence="6 7">YC6898</strain>
    </source>
</reference>
<dbReference type="NCBIfam" id="NF037995">
    <property type="entry name" value="TRAP_S1"/>
    <property type="match status" value="1"/>
</dbReference>
<keyword evidence="7" id="KW-1185">Reference proteome</keyword>
<dbReference type="RefSeq" id="WP_133285191.1">
    <property type="nucleotide sequence ID" value="NZ_SMSI01000003.1"/>
</dbReference>
<evidence type="ECO:0000256" key="4">
    <source>
        <dbReference type="ARBA" id="ARBA00022729"/>
    </source>
</evidence>
<dbReference type="NCBIfam" id="TIGR00787">
    <property type="entry name" value="dctP"/>
    <property type="match status" value="1"/>
</dbReference>
<dbReference type="OrthoDB" id="9803763at2"/>
<feature type="signal peptide" evidence="5">
    <location>
        <begin position="1"/>
        <end position="22"/>
    </location>
</feature>
<dbReference type="Gene3D" id="3.40.190.170">
    <property type="entry name" value="Bacterial extracellular solute-binding protein, family 7"/>
    <property type="match status" value="1"/>
</dbReference>
<dbReference type="PANTHER" id="PTHR33376:SF4">
    <property type="entry name" value="SIALIC ACID-BINDING PERIPLASMIC PROTEIN SIAP"/>
    <property type="match status" value="1"/>
</dbReference>
<dbReference type="InterPro" id="IPR038404">
    <property type="entry name" value="TRAP_DctP_sf"/>
</dbReference>
<keyword evidence="4 5" id="KW-0732">Signal</keyword>
<evidence type="ECO:0000256" key="5">
    <source>
        <dbReference type="SAM" id="SignalP"/>
    </source>
</evidence>
<protein>
    <submittedName>
        <fullName evidence="6">TRAP transporter substrate-binding protein</fullName>
    </submittedName>
</protein>
<evidence type="ECO:0000256" key="2">
    <source>
        <dbReference type="ARBA" id="ARBA00009023"/>
    </source>
</evidence>
<dbReference type="GO" id="GO:0030288">
    <property type="term" value="C:outer membrane-bounded periplasmic space"/>
    <property type="evidence" value="ECO:0007669"/>
    <property type="project" value="InterPro"/>
</dbReference>
<dbReference type="GO" id="GO:0055085">
    <property type="term" value="P:transmembrane transport"/>
    <property type="evidence" value="ECO:0007669"/>
    <property type="project" value="InterPro"/>
</dbReference>
<gene>
    <name evidence="6" type="ORF">E2A64_14325</name>
</gene>
<comment type="subcellular location">
    <subcellularLocation>
        <location evidence="1">Cell envelope</location>
    </subcellularLocation>
</comment>
<dbReference type="PANTHER" id="PTHR33376">
    <property type="match status" value="1"/>
</dbReference>